<organism evidence="2 3">
    <name type="scientific">Chloroflexus aurantiacus (strain ATCC 29366 / DSM 635 / J-10-fl)</name>
    <dbReference type="NCBI Taxonomy" id="324602"/>
    <lineage>
        <taxon>Bacteria</taxon>
        <taxon>Bacillati</taxon>
        <taxon>Chloroflexota</taxon>
        <taxon>Chloroflexia</taxon>
        <taxon>Chloroflexales</taxon>
        <taxon>Chloroflexineae</taxon>
        <taxon>Chloroflexaceae</taxon>
        <taxon>Chloroflexus</taxon>
    </lineage>
</organism>
<sequence length="169" mass="19165">MDTTMQHQAICNTLQHQTEVAPLRSYVVTENVLLAAQPQPEDWQRFVEAGYQTVLNIRSDPERAAQQAANARAAGLRYIHAPWPAYELEPEHLAEFARIVEDPATGKLVFHCRSATRVGLIWMLYRMVHQGWSREQAEAELRAAGYDDDAIETFDFCAGDFFERVGSQA</sequence>
<evidence type="ECO:0000259" key="1">
    <source>
        <dbReference type="Pfam" id="PF04273"/>
    </source>
</evidence>
<dbReference type="InParanoid" id="A9WC89"/>
<dbReference type="InterPro" id="IPR029021">
    <property type="entry name" value="Prot-tyrosine_phosphatase-like"/>
</dbReference>
<dbReference type="PATRIC" id="fig|324602.8.peg.267"/>
<dbReference type="InterPro" id="IPR005939">
    <property type="entry name" value="BLH_phosphatase-like"/>
</dbReference>
<dbReference type="STRING" id="324602.Caur_0229"/>
<evidence type="ECO:0000313" key="3">
    <source>
        <dbReference type="Proteomes" id="UP000002008"/>
    </source>
</evidence>
<protein>
    <recommendedName>
        <fullName evidence="1">Beta-lactamase hydrolase-like protein phosphatase-like domain-containing protein</fullName>
    </recommendedName>
</protein>
<dbReference type="CDD" id="cd14503">
    <property type="entry name" value="PTP-bact"/>
    <property type="match status" value="1"/>
</dbReference>
<dbReference type="AlphaFoldDB" id="A9WC89"/>
<dbReference type="KEGG" id="cau:Caur_0229"/>
<dbReference type="EnsemblBacteria" id="ABY33482">
    <property type="protein sequence ID" value="ABY33482"/>
    <property type="gene ID" value="Caur_0229"/>
</dbReference>
<dbReference type="EMBL" id="CP000909">
    <property type="protein sequence ID" value="ABY33482.1"/>
    <property type="molecule type" value="Genomic_DNA"/>
</dbReference>
<dbReference type="Pfam" id="PF04273">
    <property type="entry name" value="BLH_phosphatase"/>
    <property type="match status" value="1"/>
</dbReference>
<evidence type="ECO:0000313" key="2">
    <source>
        <dbReference type="EMBL" id="ABY33482.1"/>
    </source>
</evidence>
<dbReference type="Proteomes" id="UP000002008">
    <property type="component" value="Chromosome"/>
</dbReference>
<feature type="domain" description="Beta-lactamase hydrolase-like protein phosphatase-like" evidence="1">
    <location>
        <begin position="27"/>
        <end position="124"/>
    </location>
</feature>
<name>A9WC89_CHLAA</name>
<proteinExistence type="predicted"/>
<accession>A9WC89</accession>
<reference evidence="3" key="1">
    <citation type="journal article" date="2011" name="BMC Genomics">
        <title>Complete genome sequence of the filamentous anoxygenic phototrophic bacterium Chloroflexus aurantiacus.</title>
        <authorList>
            <person name="Tang K.H."/>
            <person name="Barry K."/>
            <person name="Chertkov O."/>
            <person name="Dalin E."/>
            <person name="Han C.S."/>
            <person name="Hauser L.J."/>
            <person name="Honchak B.M."/>
            <person name="Karbach L.E."/>
            <person name="Land M.L."/>
            <person name="Lapidus A."/>
            <person name="Larimer F.W."/>
            <person name="Mikhailova N."/>
            <person name="Pitluck S."/>
            <person name="Pierson B.K."/>
            <person name="Blankenship R.E."/>
        </authorList>
    </citation>
    <scope>NUCLEOTIDE SEQUENCE [LARGE SCALE GENOMIC DNA]</scope>
    <source>
        <strain evidence="3">ATCC 29366 / DSM 635 / J-10-fl</strain>
    </source>
</reference>
<dbReference type="eggNOG" id="COG3453">
    <property type="taxonomic scope" value="Bacteria"/>
</dbReference>
<gene>
    <name evidence="2" type="ordered locus">Caur_0229</name>
</gene>
<dbReference type="GO" id="GO:0016787">
    <property type="term" value="F:hydrolase activity"/>
    <property type="evidence" value="ECO:0007669"/>
    <property type="project" value="InterPro"/>
</dbReference>
<dbReference type="SUPFAM" id="SSF52799">
    <property type="entry name" value="(Phosphotyrosine protein) phosphatases II"/>
    <property type="match status" value="1"/>
</dbReference>
<dbReference type="Gene3D" id="3.90.190.10">
    <property type="entry name" value="Protein tyrosine phosphatase superfamily"/>
    <property type="match status" value="1"/>
</dbReference>
<keyword evidence="3" id="KW-1185">Reference proteome</keyword>
<dbReference type="HOGENOM" id="CLU_1607927_0_0_0"/>